<evidence type="ECO:0000256" key="1">
    <source>
        <dbReference type="SAM" id="MobiDB-lite"/>
    </source>
</evidence>
<keyword evidence="3" id="KW-1185">Reference proteome</keyword>
<protein>
    <submittedName>
        <fullName evidence="2">Uncharacterized protein</fullName>
    </submittedName>
</protein>
<gene>
    <name evidence="2" type="ORF">FHU39_000206</name>
</gene>
<name>A0A839N673_9MICO</name>
<accession>A0A839N673</accession>
<organism evidence="2 3">
    <name type="scientific">Flexivirga oryzae</name>
    <dbReference type="NCBI Taxonomy" id="1794944"/>
    <lineage>
        <taxon>Bacteria</taxon>
        <taxon>Bacillati</taxon>
        <taxon>Actinomycetota</taxon>
        <taxon>Actinomycetes</taxon>
        <taxon>Micrococcales</taxon>
        <taxon>Dermacoccaceae</taxon>
        <taxon>Flexivirga</taxon>
    </lineage>
</organism>
<evidence type="ECO:0000313" key="2">
    <source>
        <dbReference type="EMBL" id="MBB2890222.1"/>
    </source>
</evidence>
<dbReference type="Proteomes" id="UP000559182">
    <property type="component" value="Unassembled WGS sequence"/>
</dbReference>
<evidence type="ECO:0000313" key="3">
    <source>
        <dbReference type="Proteomes" id="UP000559182"/>
    </source>
</evidence>
<sequence length="810" mass="85653">MSEPTRLPVPDVVPDSGPYDAGPTDAGVVPDTGPRDAGAVDAGPQVARVAPDPVAGVVDRPDLSPPGVSSRPPAPVEVNGQQLPDDDASLLVLVEGLVQGSGVSGVYQLSDALHTQLAAVDQEITGAHQFADAVANGYQPAAGVPWSEQMFIDRGADRSRLARVADALDRQLQVVLDRYSAFQQLVLDAAVLRLDGNRAALGQWKDYLRTELTPGQLQRQVQAEQQRSTIATVAAGPSSGLQMEALDRQATLSSPRRRAVEGRVARGLIHGGCEYCHEMQHAINTDYEHPELFGPSVSPDQLFRQYASAEGGNPAPLPGFLSTTPDTGIDPQTVAPFPHLASEVQAIERIRPILRQLGPEGFKVIDLDTGYAGMDYTQLLTTLDSAIDTRRANFALLQGEIRAGSVDFLVLRPIVRELLPLADPTVHAMIEQRIAAEQSDSEAESILIGIATVAALLLTIFPPTAMWGLALDLTLGGYGIASGVEQLQQGELLSLGIGSSVLDAEQQEAAHSLMTMGALSIVLSAAGIAMSGLSAVRMIRSGTGAAAVLEGAEAQAGGMRITLSELNTSSPRALVVAEDGTVIADQTLAELSLTRQVSAAGPSSNLPALPADVLDAAIDALDADNPFTLAIGERRAAQIRSGAKDFALDRPAGFDVDEPLAVGGDISRSRAVQRAMDPHNRQLLDPATNQLTKYLGVSPETVMRSRMTLAPVSVVDNPNVLFTRRFDEITEMAEIFEDAMSRVENIRSLSPGAIKTRINANIRKIIGEGLSPAGVRVRDALRSVGYEYVPGRGIVAVRGLTPPTPLTPLP</sequence>
<dbReference type="RefSeq" id="WP_183318149.1">
    <property type="nucleotide sequence ID" value="NZ_JACHVQ010000001.1"/>
</dbReference>
<comment type="caution">
    <text evidence="2">The sequence shown here is derived from an EMBL/GenBank/DDBJ whole genome shotgun (WGS) entry which is preliminary data.</text>
</comment>
<dbReference type="EMBL" id="JACHVQ010000001">
    <property type="protein sequence ID" value="MBB2890222.1"/>
    <property type="molecule type" value="Genomic_DNA"/>
</dbReference>
<reference evidence="2 3" key="1">
    <citation type="submission" date="2020-08" db="EMBL/GenBank/DDBJ databases">
        <title>Sequencing the genomes of 1000 actinobacteria strains.</title>
        <authorList>
            <person name="Klenk H.-P."/>
        </authorList>
    </citation>
    <scope>NUCLEOTIDE SEQUENCE [LARGE SCALE GENOMIC DNA]</scope>
    <source>
        <strain evidence="2 3">DSM 105369</strain>
    </source>
</reference>
<dbReference type="AlphaFoldDB" id="A0A839N673"/>
<feature type="region of interest" description="Disordered" evidence="1">
    <location>
        <begin position="1"/>
        <end position="75"/>
    </location>
</feature>
<proteinExistence type="predicted"/>